<organism evidence="1">
    <name type="scientific">marine metagenome</name>
    <dbReference type="NCBI Taxonomy" id="408172"/>
    <lineage>
        <taxon>unclassified sequences</taxon>
        <taxon>metagenomes</taxon>
        <taxon>ecological metagenomes</taxon>
    </lineage>
</organism>
<gene>
    <name evidence="1" type="ORF">METZ01_LOCUS154696</name>
</gene>
<feature type="non-terminal residue" evidence="1">
    <location>
        <position position="34"/>
    </location>
</feature>
<name>A0A382AL29_9ZZZZ</name>
<protein>
    <recommendedName>
        <fullName evidence="2">GIY-YIG domain-containing protein</fullName>
    </recommendedName>
</protein>
<reference evidence="1" key="1">
    <citation type="submission" date="2018-05" db="EMBL/GenBank/DDBJ databases">
        <authorList>
            <person name="Lanie J.A."/>
            <person name="Ng W.-L."/>
            <person name="Kazmierczak K.M."/>
            <person name="Andrzejewski T.M."/>
            <person name="Davidsen T.M."/>
            <person name="Wayne K.J."/>
            <person name="Tettelin H."/>
            <person name="Glass J.I."/>
            <person name="Rusch D."/>
            <person name="Podicherti R."/>
            <person name="Tsui H.-C.T."/>
            <person name="Winkler M.E."/>
        </authorList>
    </citation>
    <scope>NUCLEOTIDE SEQUENCE</scope>
</reference>
<dbReference type="EMBL" id="UINC01025722">
    <property type="protein sequence ID" value="SVB01842.1"/>
    <property type="molecule type" value="Genomic_DNA"/>
</dbReference>
<feature type="non-terminal residue" evidence="1">
    <location>
        <position position="1"/>
    </location>
</feature>
<accession>A0A382AL29</accession>
<evidence type="ECO:0000313" key="1">
    <source>
        <dbReference type="EMBL" id="SVB01842.1"/>
    </source>
</evidence>
<dbReference type="AlphaFoldDB" id="A0A382AL29"/>
<sequence length="34" mass="3993">LKKFKERNPNYVDGKPCVYVGQSSLKPEARFKQH</sequence>
<evidence type="ECO:0008006" key="2">
    <source>
        <dbReference type="Google" id="ProtNLM"/>
    </source>
</evidence>
<proteinExistence type="predicted"/>